<dbReference type="EMBL" id="CP010586">
    <property type="protein sequence ID" value="AKP77692.1"/>
    <property type="molecule type" value="Genomic_DNA"/>
</dbReference>
<reference evidence="1 2" key="1">
    <citation type="submission" date="2015-01" db="EMBL/GenBank/DDBJ databases">
        <title>Genome sequence of bacillus megaterium Q3.</title>
        <authorList>
            <person name="Wang Y."/>
            <person name="Luo K."/>
            <person name="Bai L."/>
            <person name="Luo F."/>
        </authorList>
    </citation>
    <scope>NUCLEOTIDE SEQUENCE [LARGE SCALE GENOMIC DNA]</scope>
    <source>
        <strain evidence="1 2">Q3</strain>
    </source>
</reference>
<protein>
    <recommendedName>
        <fullName evidence="3">Cytoplasmic protein</fullName>
    </recommendedName>
</protein>
<proteinExistence type="predicted"/>
<evidence type="ECO:0000313" key="1">
    <source>
        <dbReference type="EMBL" id="AKP77692.1"/>
    </source>
</evidence>
<evidence type="ECO:0008006" key="3">
    <source>
        <dbReference type="Google" id="ProtNLM"/>
    </source>
</evidence>
<dbReference type="InterPro" id="IPR036170">
    <property type="entry name" value="YezG-like_sf"/>
</dbReference>
<dbReference type="Pfam" id="PF04634">
    <property type="entry name" value="YezG-like"/>
    <property type="match status" value="1"/>
</dbReference>
<dbReference type="Gene3D" id="3.30.500.20">
    <property type="entry name" value="BH3703-like domains"/>
    <property type="match status" value="1"/>
</dbReference>
<gene>
    <name evidence="1" type="ORF">AS52_02731</name>
</gene>
<dbReference type="InterPro" id="IPR006728">
    <property type="entry name" value="YezG-like"/>
</dbReference>
<sequence>MQMESQLQELYQEIAETVNNMIPEEWGKFYFYAQIDESGGRVYFFYKSIRDNSYTYSLDIPKQFNISELEFNNEEDKLFELSEQLREIFKENNQELWYSFTLMLEQTGKFSVSFDYTDWLNTDYGFVAQKKIWKYKYLDEAPADEKTKSLIDQYLKEYPNNPI</sequence>
<dbReference type="SUPFAM" id="SSF160424">
    <property type="entry name" value="BH3703-like"/>
    <property type="match status" value="1"/>
</dbReference>
<dbReference type="Proteomes" id="UP000036410">
    <property type="component" value="Chromosome"/>
</dbReference>
<accession>A0A806THS8</accession>
<organism evidence="1 2">
    <name type="scientific">Priestia megaterium Q3</name>
    <dbReference type="NCBI Taxonomy" id="1452722"/>
    <lineage>
        <taxon>Bacteria</taxon>
        <taxon>Bacillati</taxon>
        <taxon>Bacillota</taxon>
        <taxon>Bacilli</taxon>
        <taxon>Bacillales</taxon>
        <taxon>Bacillaceae</taxon>
        <taxon>Priestia</taxon>
    </lineage>
</organism>
<name>A0A806THS8_PRIMG</name>
<dbReference type="AlphaFoldDB" id="A0A806THS8"/>
<evidence type="ECO:0000313" key="2">
    <source>
        <dbReference type="Proteomes" id="UP000036410"/>
    </source>
</evidence>
<dbReference type="NCBIfam" id="TIGR01741">
    <property type="entry name" value="staph_tand_hypo"/>
    <property type="match status" value="1"/>
</dbReference>